<organism evidence="1">
    <name type="scientific">Rhizophora mucronata</name>
    <name type="common">Asiatic mangrove</name>
    <dbReference type="NCBI Taxonomy" id="61149"/>
    <lineage>
        <taxon>Eukaryota</taxon>
        <taxon>Viridiplantae</taxon>
        <taxon>Streptophyta</taxon>
        <taxon>Embryophyta</taxon>
        <taxon>Tracheophyta</taxon>
        <taxon>Spermatophyta</taxon>
        <taxon>Magnoliopsida</taxon>
        <taxon>eudicotyledons</taxon>
        <taxon>Gunneridae</taxon>
        <taxon>Pentapetalae</taxon>
        <taxon>rosids</taxon>
        <taxon>fabids</taxon>
        <taxon>Malpighiales</taxon>
        <taxon>Rhizophoraceae</taxon>
        <taxon>Rhizophora</taxon>
    </lineage>
</organism>
<name>A0A2P2R191_RHIMU</name>
<dbReference type="AlphaFoldDB" id="A0A2P2R191"/>
<reference evidence="1" key="1">
    <citation type="submission" date="2018-02" db="EMBL/GenBank/DDBJ databases">
        <title>Rhizophora mucronata_Transcriptome.</title>
        <authorList>
            <person name="Meera S.P."/>
            <person name="Sreeshan A."/>
            <person name="Augustine A."/>
        </authorList>
    </citation>
    <scope>NUCLEOTIDE SEQUENCE</scope>
    <source>
        <tissue evidence="1">Leaf</tissue>
    </source>
</reference>
<sequence length="23" mass="2519">MPLESGNKGALDYCGNMDWTKTS</sequence>
<dbReference type="EMBL" id="GGEC01092400">
    <property type="protein sequence ID" value="MBX72884.1"/>
    <property type="molecule type" value="Transcribed_RNA"/>
</dbReference>
<proteinExistence type="predicted"/>
<accession>A0A2P2R191</accession>
<protein>
    <submittedName>
        <fullName evidence="1">Uncharacterized protein</fullName>
    </submittedName>
</protein>
<evidence type="ECO:0000313" key="1">
    <source>
        <dbReference type="EMBL" id="MBX72884.1"/>
    </source>
</evidence>